<evidence type="ECO:0000256" key="4">
    <source>
        <dbReference type="ARBA" id="ARBA00022553"/>
    </source>
</evidence>
<keyword evidence="4" id="KW-0597">Phosphoprotein</keyword>
<keyword evidence="3" id="KW-0808">Transferase</keyword>
<dbReference type="InterPro" id="IPR050517">
    <property type="entry name" value="DDR_Repair_Kinase"/>
</dbReference>
<evidence type="ECO:0000259" key="7">
    <source>
        <dbReference type="PROSITE" id="PS50290"/>
    </source>
</evidence>
<evidence type="ECO:0000256" key="1">
    <source>
        <dbReference type="ARBA" id="ARBA00004604"/>
    </source>
</evidence>
<dbReference type="GO" id="GO:0006303">
    <property type="term" value="P:double-strand break repair via nonhomologous end joining"/>
    <property type="evidence" value="ECO:0007669"/>
    <property type="project" value="InterPro"/>
</dbReference>
<dbReference type="Pfam" id="PF02260">
    <property type="entry name" value="FATC"/>
    <property type="match status" value="1"/>
</dbReference>
<dbReference type="EMBL" id="JABFUD020000004">
    <property type="protein sequence ID" value="KAI5080746.1"/>
    <property type="molecule type" value="Genomic_DNA"/>
</dbReference>
<dbReference type="Pfam" id="PF19704">
    <property type="entry name" value="DNAPKcs_CC5"/>
    <property type="match status" value="2"/>
</dbReference>
<keyword evidence="3" id="KW-0418">Kinase</keyword>
<dbReference type="Proteomes" id="UP000886520">
    <property type="component" value="Chromosome 4"/>
</dbReference>
<protein>
    <recommendedName>
        <fullName evidence="2">DNA-dependent protein kinase catalytic subunit</fullName>
    </recommendedName>
</protein>
<dbReference type="InterPro" id="IPR014009">
    <property type="entry name" value="PIK_FAT"/>
</dbReference>
<evidence type="ECO:0000313" key="11">
    <source>
        <dbReference type="Proteomes" id="UP000886520"/>
    </source>
</evidence>
<dbReference type="InterPro" id="IPR011009">
    <property type="entry name" value="Kinase-like_dom_sf"/>
</dbReference>
<feature type="domain" description="FATC" evidence="9">
    <location>
        <begin position="3249"/>
        <end position="3281"/>
    </location>
</feature>
<dbReference type="Gene3D" id="3.30.1010.10">
    <property type="entry name" value="Phosphatidylinositol 3-kinase Catalytic Subunit, Chain A, domain 4"/>
    <property type="match status" value="1"/>
</dbReference>
<evidence type="ECO:0000256" key="5">
    <source>
        <dbReference type="ARBA" id="ARBA00022763"/>
    </source>
</evidence>
<dbReference type="GO" id="GO:0005730">
    <property type="term" value="C:nucleolus"/>
    <property type="evidence" value="ECO:0007669"/>
    <property type="project" value="UniProtKB-SubCell"/>
</dbReference>
<keyword evidence="11" id="KW-1185">Reference proteome</keyword>
<evidence type="ECO:0000256" key="2">
    <source>
        <dbReference type="ARBA" id="ARBA00018077"/>
    </source>
</evidence>
<evidence type="ECO:0000256" key="6">
    <source>
        <dbReference type="ARBA" id="ARBA00023242"/>
    </source>
</evidence>
<keyword evidence="6" id="KW-0539">Nucleus</keyword>
<dbReference type="SMART" id="SM01343">
    <property type="entry name" value="FATC"/>
    <property type="match status" value="1"/>
</dbReference>
<dbReference type="PROSITE" id="PS50290">
    <property type="entry name" value="PI3_4_KINASE_3"/>
    <property type="match status" value="1"/>
</dbReference>
<dbReference type="Pfam" id="PF20502">
    <property type="entry name" value="DNAPKcs_CC1-2"/>
    <property type="match status" value="1"/>
</dbReference>
<reference evidence="10" key="1">
    <citation type="submission" date="2021-01" db="EMBL/GenBank/DDBJ databases">
        <title>Adiantum capillus-veneris genome.</title>
        <authorList>
            <person name="Fang Y."/>
            <person name="Liao Q."/>
        </authorList>
    </citation>
    <scope>NUCLEOTIDE SEQUENCE</scope>
    <source>
        <strain evidence="10">H3</strain>
        <tissue evidence="10">Leaf</tissue>
    </source>
</reference>
<dbReference type="InterPro" id="IPR000403">
    <property type="entry name" value="PI3/4_kinase_cat_dom"/>
</dbReference>
<dbReference type="InterPro" id="IPR012582">
    <property type="entry name" value="DNAPKcs_CC3"/>
</dbReference>
<evidence type="ECO:0000259" key="8">
    <source>
        <dbReference type="PROSITE" id="PS51189"/>
    </source>
</evidence>
<dbReference type="SMART" id="SM00146">
    <property type="entry name" value="PI3Kc"/>
    <property type="match status" value="1"/>
</dbReference>
<dbReference type="InterPro" id="IPR011989">
    <property type="entry name" value="ARM-like"/>
</dbReference>
<dbReference type="PROSITE" id="PS51190">
    <property type="entry name" value="FATC"/>
    <property type="match status" value="1"/>
</dbReference>
<dbReference type="PROSITE" id="PS51189">
    <property type="entry name" value="FAT"/>
    <property type="match status" value="1"/>
</dbReference>
<accession>A0A9D4V6J5</accession>
<comment type="caution">
    <text evidence="10">The sequence shown here is derived from an EMBL/GenBank/DDBJ whole genome shotgun (WGS) entry which is preliminary data.</text>
</comment>
<dbReference type="CDD" id="cd05172">
    <property type="entry name" value="PIKKc_DNA-PK"/>
    <property type="match status" value="1"/>
</dbReference>
<feature type="domain" description="FAT" evidence="8">
    <location>
        <begin position="2053"/>
        <end position="2692"/>
    </location>
</feature>
<evidence type="ECO:0000256" key="3">
    <source>
        <dbReference type="ARBA" id="ARBA00022527"/>
    </source>
</evidence>
<dbReference type="Pfam" id="PF08163">
    <property type="entry name" value="DNAPKcs_CC3"/>
    <property type="match status" value="1"/>
</dbReference>
<name>A0A9D4V6J5_ADICA</name>
<gene>
    <name evidence="10" type="ORF">GOP47_0003929</name>
</gene>
<evidence type="ECO:0000259" key="9">
    <source>
        <dbReference type="PROSITE" id="PS51190"/>
    </source>
</evidence>
<dbReference type="OrthoDB" id="431717at2759"/>
<dbReference type="PANTHER" id="PTHR11139">
    <property type="entry name" value="ATAXIA TELANGIECTASIA MUTATED ATM -RELATED"/>
    <property type="match status" value="1"/>
</dbReference>
<sequence length="3281" mass="372519">MNRNSQPLINCTYYPLAEVAMDALDRWITYNRCELESFLDTIVPYLNHYLSINMAASTVEDESFHTGNLENRSVLFRRIQRERKERMQPDPFQHLQLRILKFLGRIGKHAHSLVPDVNLLQIVGVGGLAWGTTDQLRFILPFRDDKTDAWLDSLLPRIVDLALTASDRSTKVGASELLHAMCLLMIGNAAKGPSHTQSGERPSVHYENLYRRIFPAVVRLAADVEQVTRDLFSRLVMQMIHWFTSNVRKENPDTMALLDAILDGLVDSDNASLREFCADCYEEFLRWSIRHAPPEVDNFVNVTSMLRRLYNRLDHPNPYHRLGSAMACSRLYRVMRDNKSIVDRHLLEMFFFCIKSLRIAENDIEQIGTIKQVCKVLDDLQRLLKRNISILAMKRKDRAMFTTLDDFLDWLFKQTIRPQDKCRGRCMYLLSSILQSVKDVPTTSSWLQSLVQSKSLDRPFFFFNTKLSFIQQIKGRLEIESLEQEMRSLTRSMHWCDWALRTELVALEDLSLKTSNLFDSINEFLKSFLHTHNSKVEGLLTLMEFERYEKVRCRAVMHFLSFTNEIVCSVFGIREDEAQSFGHNTISNPEMTELIPRLVPINNPEFLELLFSLLLTPQEFGFRGVSHSHNQETLCRLIMKVLKFLTLCCLWSKEKVIQCLQDFLAQRSDLDLGNLIISGPQFVSSSCSQMESFKYLLRGYQQLLLAGILLPVLGKGRSSLTAEKLLTFVFSLSSGCSSTLEALASDILSLSVSLGIKIDRLLELVFDQTPLSNSSSESAGSVFYMRFRKVLIQKVKFFYKESLSLLLKKAPENSTARLVVNALLDDYLGSRTEGNVITVKSFLNEFVNQMAYLVPCCSSDAPYSDKLFFLEVLYKLLMLDADGQTVLSPTQPSFHFVVDRFYSLLGGSYTAENLLPGNAANRSMNLVVQNSALSLIPHFLMATSAHLFVSQISSALMNIVTNVLLVRETDLPPGSTQRATYLQTLDRLLAAVCSSKTPQLLEVLFPILQNCIPLARKRLVIALRQFANSITDQRPSVCSACLQALHDRTKLPTLKRAITELILIPILEDAPVDFLRTWFAEHIKDFFLTISKKHELEEQQNMEREEDFLVVKSCSYMIISCLFMNATAAVIRDTITPLVSNQQLMQVATNDSRAKNDPPLYHFTENISLWRDVHVQAYNCLAAIVMCTQDQEKIFTILFKDFAGRPLWQHLIDCKQVYDNFPVEISQLGSLQDVTRNLRADRKSKNRLDGTSPPPLFSQYVIGATLSQEPSLIDSFVGGTPHTKKESLEYNETNEDAADAEHSFVDTDLTDQDDFDKHPSFQMVLKTVSHLHAKFEVSGTQEMPEWMKALHSTLSNSGTAMNISLFIIKVVIKARRIFQPFGSAWMLPILQPFLRHPESSGGNKFHYILRDVCVMILEWNLPNCPDKDVASRFLNHLFQMASHESNQVVRANLEIIHQFLASWKDCVTLDTGIIASHITAGGKNPSATDKAVSMHKVVGLQLFGAMLSVGLNPCDNRQIPEKDLIKALLFNLSFRVKAVYESSAELLGMLLQKQKDVSHDQSLETGLKQVLLVLFKEGETGQFLTIMDKITLHCPSFFEGYSSMIFDLLPRVHGVFRVLSLSIILRCPSAIPNLFSLVLPFLSKMLAHRDEIAQLKSLQLVAELVKDADKKVIIEQVLPNLYETFSTHDSVECRKRYYDILIFLFTTKEIADDAMLIRSLLQGLCDDSSLIRESLQSFWHKHLSGDPRRRLLETITRIYDPLIEDHWVHVANSLLLKLCEEAVDFRRPIFNAPLSDCEFKEYTLDTSLLSGTLPMTPMFLDSQGASSQFQTQGNDDDNSIHPIRHPHMIRATMSQSQTLESSEAGHSFSTFMTGEGESSLFALSRRQNRRSFDSSFIPGPQAQGNISAALKKRMIHPSASRPQILRSVLNTMKRREARMAQQAVERANKVHILRQYRIGDLPDIEIKHEEIIRPLAALAEKDSTFSRLLLQVLFCAIYAISPDQYIDGEHDLKTLVTRAIENAFEKTQNNISFISSALSLCLQDKDSWIKPSLIGSVSTKSTNFQSGILYLENAIVKSSAPWQYLGNARKRHKGSQGQVTTEPNTIEQAWLELANLYRSIGENDIVLSIYKKHLTKANITHCALEAELEGESVRALRMYDKAIDQFNEMEGESVVPNDVEQDLWYTRRLHCLANLLNWQAVMDEILFQVEESLDRLWEPRVQDSYLSLFIRAAIKIPTHHSKLSEFIQPLSDDSWKKTFIMKEFSTQVTTLAVSDDQFDRARFFIHECYKSFLKHWAEFHPLASSARRLQIIKLQKTTELSEFLENIANYQLNGLLRLMSEWRDRWPSSAMDDAEAWDDIVQNRLLFYQKMQSAFNHRLEKGKEEEGVNFAHQLDDERAHVYYAASKGLMKQGSFEAAKNYMNQFVALHKDKLDFSAYKNIIKLRCLEADRVSRTDLQKASDMLQQVIGYMESTSKRHEKKNWQIGLKLLQGSAYSQLGLLTLKLIPRNFSSAHSIDECLQQLGSGFTAFSDGLLGMNKGQSEVSSRTLAKAALKFAFFCDELLKSVESSKWGSQIQEAMKKGRQAVDLPPASTYPNLMVKHVMQAVQLDCSLKAHHGIARVLTLVGHYIDTSKEFVSAAKDIPRWIFIPWIPQMLSSLDKDDGENYVDILEDIAKLYPQAIYFAYNVSKLDFTSVGCSRATRLESILKSPVLETLVRGLEDLTFPEQRLRDGLSFIKNLLEGGNREKAKSYLQSLFYDSLDIESMTKENRGSGEYNLKFAREYSKRVVDAVGLQGAKLLSMNDKQFTQATSAIMANLQKAIKSLPSGNLSLNLFSKWMADFDSSRDMWISQEDSETSGSLMSTIDVFGSYNSFRQPDPSSLVKVVSFDQTIFSLSSKQRPKVLKVRGSDELEYKFIVKGGEDLRLDQRIEQLFEMMNAILHRDPSCSKRKLSIRTYAVIPVSRQCGLLQYVENTRSLDDIVKDGLATILPSLGVTGKVAPGEVTSNIRLKFHEWLEKRGGSQNVVDCYRNMYAKVQYNEMVEKMSGFVSALPWDTLKTALFKLTTSAESFLALRAQYQRSLAVLSICGYVAGVGDRHLGNILVDVKGGALVPIDFGYSFGTGDGIGLLRNDMILIMNALHDSKDTISAVMDVFVKEPLVDWKTEAMKTASWRNSGPAAFAGQASHEQQHVALKVEFAQRKLDLWNPADITCAELQSSVHTGKSYMPHLQQIVQGQPDRNLRARITGNVCESVQEQVDCLIDQATDVNLLGRVWLGWQPWI</sequence>
<dbReference type="SUPFAM" id="SSF48371">
    <property type="entry name" value="ARM repeat"/>
    <property type="match status" value="1"/>
</dbReference>
<organism evidence="10 11">
    <name type="scientific">Adiantum capillus-veneris</name>
    <name type="common">Maidenhair fern</name>
    <dbReference type="NCBI Taxonomy" id="13818"/>
    <lineage>
        <taxon>Eukaryota</taxon>
        <taxon>Viridiplantae</taxon>
        <taxon>Streptophyta</taxon>
        <taxon>Embryophyta</taxon>
        <taxon>Tracheophyta</taxon>
        <taxon>Polypodiopsida</taxon>
        <taxon>Polypodiidae</taxon>
        <taxon>Polypodiales</taxon>
        <taxon>Pteridineae</taxon>
        <taxon>Pteridaceae</taxon>
        <taxon>Vittarioideae</taxon>
        <taxon>Adiantum</taxon>
    </lineage>
</organism>
<dbReference type="InterPro" id="IPR045581">
    <property type="entry name" value="DNAPKcs_CC5"/>
</dbReference>
<comment type="subcellular location">
    <subcellularLocation>
        <location evidence="1">Nucleus</location>
        <location evidence="1">Nucleolus</location>
    </subcellularLocation>
</comment>
<dbReference type="InterPro" id="IPR003152">
    <property type="entry name" value="FATC_dom"/>
</dbReference>
<dbReference type="SUPFAM" id="SSF48452">
    <property type="entry name" value="TPR-like"/>
    <property type="match status" value="1"/>
</dbReference>
<dbReference type="Pfam" id="PF00454">
    <property type="entry name" value="PI3_PI4_kinase"/>
    <property type="match status" value="1"/>
</dbReference>
<dbReference type="InterPro" id="IPR011990">
    <property type="entry name" value="TPR-like_helical_dom_sf"/>
</dbReference>
<keyword evidence="5" id="KW-0227">DNA damage</keyword>
<proteinExistence type="predicted"/>
<dbReference type="GO" id="GO:0000723">
    <property type="term" value="P:telomere maintenance"/>
    <property type="evidence" value="ECO:0007669"/>
    <property type="project" value="TreeGrafter"/>
</dbReference>
<keyword evidence="3" id="KW-0723">Serine/threonine-protein kinase</keyword>
<dbReference type="Gene3D" id="1.10.1070.11">
    <property type="entry name" value="Phosphatidylinositol 3-/4-kinase, catalytic domain"/>
    <property type="match status" value="1"/>
</dbReference>
<dbReference type="PANTHER" id="PTHR11139:SF68">
    <property type="entry name" value="DNA-DEPENDENT PROTEIN KINASE CATALYTIC SUBUNIT"/>
    <property type="match status" value="1"/>
</dbReference>
<dbReference type="Gene3D" id="1.25.10.10">
    <property type="entry name" value="Leucine-rich Repeat Variant"/>
    <property type="match status" value="1"/>
</dbReference>
<dbReference type="GO" id="GO:0004677">
    <property type="term" value="F:DNA-dependent protein kinase activity"/>
    <property type="evidence" value="ECO:0007669"/>
    <property type="project" value="InterPro"/>
</dbReference>
<dbReference type="InterPro" id="IPR016024">
    <property type="entry name" value="ARM-type_fold"/>
</dbReference>
<dbReference type="SMART" id="SM01344">
    <property type="entry name" value="NUC194"/>
    <property type="match status" value="1"/>
</dbReference>
<dbReference type="InterPro" id="IPR003151">
    <property type="entry name" value="PIK-rel_kinase_FAT"/>
</dbReference>
<dbReference type="Pfam" id="PF02259">
    <property type="entry name" value="FAT"/>
    <property type="match status" value="1"/>
</dbReference>
<dbReference type="InterPro" id="IPR036940">
    <property type="entry name" value="PI3/4_kinase_cat_sf"/>
</dbReference>
<dbReference type="SUPFAM" id="SSF56112">
    <property type="entry name" value="Protein kinase-like (PK-like)"/>
    <property type="match status" value="1"/>
</dbReference>
<dbReference type="InterPro" id="IPR037706">
    <property type="entry name" value="DNA-PK_dom"/>
</dbReference>
<feature type="domain" description="PI3K/PI4K catalytic" evidence="7">
    <location>
        <begin position="2888"/>
        <end position="3250"/>
    </location>
</feature>
<dbReference type="InterPro" id="IPR046803">
    <property type="entry name" value="DNAPKcs_CC1-2"/>
</dbReference>
<evidence type="ECO:0000313" key="10">
    <source>
        <dbReference type="EMBL" id="KAI5080746.1"/>
    </source>
</evidence>